<dbReference type="KEGG" id="vg:54981551"/>
<organism evidence="1 2">
    <name type="scientific">Synechococcus phage Bellamy</name>
    <dbReference type="NCBI Taxonomy" id="2023996"/>
    <lineage>
        <taxon>Viruses</taxon>
        <taxon>Duplodnaviria</taxon>
        <taxon>Heunggongvirae</taxon>
        <taxon>Uroviricota</taxon>
        <taxon>Caudoviricetes</taxon>
        <taxon>Pantevenvirales</taxon>
        <taxon>Kyanoviridae</taxon>
        <taxon>Bellamyvirus</taxon>
        <taxon>Bellamyvirus bellamy</taxon>
    </lineage>
</organism>
<dbReference type="Proteomes" id="UP000221247">
    <property type="component" value="Segment"/>
</dbReference>
<evidence type="ECO:0000313" key="2">
    <source>
        <dbReference type="Proteomes" id="UP000221247"/>
    </source>
</evidence>
<keyword evidence="2" id="KW-1185">Reference proteome</keyword>
<protein>
    <submittedName>
        <fullName evidence="1">Uncharacterized protein</fullName>
    </submittedName>
</protein>
<accession>A0A222YW33</accession>
<dbReference type="InterPro" id="IPR011735">
    <property type="entry name" value="WlaTC/HtrL_glycosyltransf"/>
</dbReference>
<sequence>MNKATIVSALFNIEREVMDGRPWEEYLKWFDIFLKLKTPMVLFVTEDLVEFIDERRKDIPTKVIVQKTEDIPYFYLHDQIQEILDSEEYKEKISDPDRIECNHAMYSVIQYSKFPWMKKAAELNPHDSDVFFWLDAGGSRFFGDFDLNKEFPGKPAYESLEEMGESFLIQMNCDYYPDLFQKKELTLSYLFDNRSYVLGSLFGGHKNSVAKVCDMVEDILLNRMIKKGNVNNEQIALGYLVKKHPDEFSVYSRTNGEHMDIFNVLASE</sequence>
<proteinExistence type="predicted"/>
<reference evidence="1 2" key="1">
    <citation type="submission" date="2017-06" db="EMBL/GenBank/DDBJ databases">
        <authorList>
            <person name="Kim H.J."/>
            <person name="Triplett B.A."/>
        </authorList>
    </citation>
    <scope>NUCLEOTIDE SEQUENCE [LARGE SCALE GENOMIC DNA]</scope>
</reference>
<dbReference type="Pfam" id="PF09612">
    <property type="entry name" value="HtrL_YibB"/>
    <property type="match status" value="1"/>
</dbReference>
<gene>
    <name evidence="1" type="primary">221</name>
    <name evidence="1" type="ORF">PBI_BELLAMY_221</name>
</gene>
<name>A0A222YW33_9CAUD</name>
<dbReference type="EMBL" id="MF351863">
    <property type="protein sequence ID" value="ASR76257.1"/>
    <property type="molecule type" value="Genomic_DNA"/>
</dbReference>
<dbReference type="GeneID" id="54981551"/>
<evidence type="ECO:0000313" key="1">
    <source>
        <dbReference type="EMBL" id="ASR76257.1"/>
    </source>
</evidence>
<dbReference type="RefSeq" id="YP_009791370.1">
    <property type="nucleotide sequence ID" value="NC_047838.1"/>
</dbReference>